<keyword evidence="6" id="KW-0808">Transferase</keyword>
<dbReference type="SMART" id="SM00797">
    <property type="entry name" value="AHS2"/>
    <property type="match status" value="1"/>
</dbReference>
<gene>
    <name evidence="6" type="ORF">FHE74_00885</name>
</gene>
<evidence type="ECO:0000313" key="6">
    <source>
        <dbReference type="EMBL" id="TNM00532.1"/>
    </source>
</evidence>
<organism evidence="6 7">
    <name type="scientific">Corynebacterium tapiri</name>
    <dbReference type="NCBI Taxonomy" id="1448266"/>
    <lineage>
        <taxon>Bacteria</taxon>
        <taxon>Bacillati</taxon>
        <taxon>Actinomycetota</taxon>
        <taxon>Actinomycetes</taxon>
        <taxon>Mycobacteriales</taxon>
        <taxon>Corynebacteriaceae</taxon>
        <taxon>Corynebacterium</taxon>
    </lineage>
</organism>
<evidence type="ECO:0000256" key="2">
    <source>
        <dbReference type="ARBA" id="ARBA00022801"/>
    </source>
</evidence>
<dbReference type="EMBL" id="VDHJ01000001">
    <property type="protein sequence ID" value="TNM00532.1"/>
    <property type="molecule type" value="Genomic_DNA"/>
</dbReference>
<dbReference type="GO" id="GO:0005524">
    <property type="term" value="F:ATP binding"/>
    <property type="evidence" value="ECO:0007669"/>
    <property type="project" value="UniProtKB-KW"/>
</dbReference>
<dbReference type="Pfam" id="PF02626">
    <property type="entry name" value="CT_A_B"/>
    <property type="match status" value="1"/>
</dbReference>
<protein>
    <submittedName>
        <fullName evidence="6">Carboxyltransferase domain-containing protein</fullName>
    </submittedName>
</protein>
<dbReference type="Gene3D" id="3.30.1360.40">
    <property type="match status" value="1"/>
</dbReference>
<dbReference type="GO" id="GO:0016740">
    <property type="term" value="F:transferase activity"/>
    <property type="evidence" value="ECO:0007669"/>
    <property type="project" value="UniProtKB-KW"/>
</dbReference>
<keyword evidence="3" id="KW-0067">ATP-binding</keyword>
<dbReference type="InterPro" id="IPR029000">
    <property type="entry name" value="Cyclophilin-like_dom_sf"/>
</dbReference>
<dbReference type="SMART" id="SM00796">
    <property type="entry name" value="AHS1"/>
    <property type="match status" value="1"/>
</dbReference>
<evidence type="ECO:0000256" key="1">
    <source>
        <dbReference type="ARBA" id="ARBA00022741"/>
    </source>
</evidence>
<dbReference type="OrthoDB" id="9768696at2"/>
<dbReference type="AlphaFoldDB" id="A0A5C4U6K8"/>
<evidence type="ECO:0000259" key="5">
    <source>
        <dbReference type="SMART" id="SM00797"/>
    </source>
</evidence>
<dbReference type="RefSeq" id="WP_139464530.1">
    <property type="nucleotide sequence ID" value="NZ_VDHJ01000001.1"/>
</dbReference>
<dbReference type="PANTHER" id="PTHR43309:SF3">
    <property type="entry name" value="5-OXOPROLINASE SUBUNIT C"/>
    <property type="match status" value="1"/>
</dbReference>
<reference evidence="6 7" key="1">
    <citation type="submission" date="2019-06" db="EMBL/GenBank/DDBJ databases">
        <authorList>
            <person name="Li J."/>
        </authorList>
    </citation>
    <scope>NUCLEOTIDE SEQUENCE [LARGE SCALE GENOMIC DNA]</scope>
    <source>
        <strain evidence="6 7">LMG 28165</strain>
    </source>
</reference>
<comment type="caution">
    <text evidence="6">The sequence shown here is derived from an EMBL/GenBank/DDBJ whole genome shotgun (WGS) entry which is preliminary data.</text>
</comment>
<dbReference type="PANTHER" id="PTHR43309">
    <property type="entry name" value="5-OXOPROLINASE SUBUNIT C"/>
    <property type="match status" value="1"/>
</dbReference>
<feature type="domain" description="Carboxyltransferase" evidence="4">
    <location>
        <begin position="2"/>
        <end position="192"/>
    </location>
</feature>
<accession>A0A5C4U6K8</accession>
<proteinExistence type="predicted"/>
<name>A0A5C4U6K8_9CORY</name>
<keyword evidence="7" id="KW-1185">Reference proteome</keyword>
<dbReference type="InterPro" id="IPR003833">
    <property type="entry name" value="CT_C_D"/>
</dbReference>
<dbReference type="Gene3D" id="2.40.100.10">
    <property type="entry name" value="Cyclophilin-like"/>
    <property type="match status" value="2"/>
</dbReference>
<dbReference type="GO" id="GO:0016787">
    <property type="term" value="F:hydrolase activity"/>
    <property type="evidence" value="ECO:0007669"/>
    <property type="project" value="UniProtKB-KW"/>
</dbReference>
<keyword evidence="2" id="KW-0378">Hydrolase</keyword>
<dbReference type="SUPFAM" id="SSF160467">
    <property type="entry name" value="PH0987 N-terminal domain-like"/>
    <property type="match status" value="1"/>
</dbReference>
<sequence>MTRIHRAGNRGLLVELPDLATVMRWHAALIADPLPGTVEAVAAAQTILLTFDSAANVEAARQVLDSFAPRETERTQPREVTIDVVYDGEDLDEVAQELGMSREELIDWHTSTEFTGAFGGFAPGFTYCVPSHGDGLEVARRSSPRTAVPSGAVGLAGAFSAVYPRTSPGGWRLIGTALTPMWDSDRQPPALVGPGDVVRYRSVDKRTETETSSASSIVNDPILTIEDAGAQSLIQDLGRAGHGHVGVTESGAADREAHRAANEAVGNWARAATIENVGGMNLRVEKEACLAVTGGGRVLLNNKDASLGTPLVVKAGDVVAIEPAGGLRSYIALRGGVDAPLQLGSRSTDVLSGLGPAPLTAGSQIAAADDIAHTANAVANPSRSCTVLRCIAGPRADWIVGGAEALCSRQWTVTPASNRVGVRLAGRSLERAIHKELPSEGVVAGSIQIPGDGNPVIFLRDHPVTGGYPVAAVVIAEDLDAAAQLRPGDAFRCELIDSDTSGELKL</sequence>
<feature type="domain" description="Carboxyltransferase" evidence="5">
    <location>
        <begin position="244"/>
        <end position="506"/>
    </location>
</feature>
<dbReference type="InterPro" id="IPR052708">
    <property type="entry name" value="PxpC"/>
</dbReference>
<dbReference type="SUPFAM" id="SSF50891">
    <property type="entry name" value="Cyclophilin-like"/>
    <property type="match status" value="2"/>
</dbReference>
<evidence type="ECO:0000256" key="3">
    <source>
        <dbReference type="ARBA" id="ARBA00022840"/>
    </source>
</evidence>
<evidence type="ECO:0000313" key="7">
    <source>
        <dbReference type="Proteomes" id="UP000312032"/>
    </source>
</evidence>
<dbReference type="Pfam" id="PF02682">
    <property type="entry name" value="CT_C_D"/>
    <property type="match status" value="1"/>
</dbReference>
<dbReference type="InterPro" id="IPR003778">
    <property type="entry name" value="CT_A_B"/>
</dbReference>
<keyword evidence="1" id="KW-0547">Nucleotide-binding</keyword>
<evidence type="ECO:0000259" key="4">
    <source>
        <dbReference type="SMART" id="SM00796"/>
    </source>
</evidence>
<dbReference type="Proteomes" id="UP000312032">
    <property type="component" value="Unassembled WGS sequence"/>
</dbReference>